<dbReference type="InterPro" id="IPR008258">
    <property type="entry name" value="Transglycosylase_SLT_dom_1"/>
</dbReference>
<dbReference type="PANTHER" id="PTHR37423:SF2">
    <property type="entry name" value="MEMBRANE-BOUND LYTIC MUREIN TRANSGLYCOSYLASE C"/>
    <property type="match status" value="1"/>
</dbReference>
<dbReference type="Pfam" id="PF01464">
    <property type="entry name" value="SLT"/>
    <property type="match status" value="1"/>
</dbReference>
<dbReference type="Proteomes" id="UP000483018">
    <property type="component" value="Unassembled WGS sequence"/>
</dbReference>
<name>A0A7C8LIM1_9FIRM</name>
<organism evidence="4 5">
    <name type="scientific">Defluviitalea raffinosedens</name>
    <dbReference type="NCBI Taxonomy" id="1450156"/>
    <lineage>
        <taxon>Bacteria</taxon>
        <taxon>Bacillati</taxon>
        <taxon>Bacillota</taxon>
        <taxon>Clostridia</taxon>
        <taxon>Lachnospirales</taxon>
        <taxon>Defluviitaleaceae</taxon>
        <taxon>Defluviitalea</taxon>
    </lineage>
</organism>
<evidence type="ECO:0000259" key="3">
    <source>
        <dbReference type="Pfam" id="PF01464"/>
    </source>
</evidence>
<comment type="similarity">
    <text evidence="1">Belongs to the transglycosylase Slt family.</text>
</comment>
<sequence length="191" mass="22399">MFYVIDLRGRKLRLLISVIAICIIAYMITLTIFRTFLFPIKYADLVTKYSERYNLDAYLVFSIIKTESKFNPQATSHKGAKGLMQITDQTGEWAAKEIGIENYHSDRLYEPEINIQIGCWYISKLIHQYKNNLETSLAAYNAGSGNVSKWLGDEKYSKDAKNLSFIPFKETREYVKKVIRNRKYYECLYKH</sequence>
<keyword evidence="2" id="KW-0812">Transmembrane</keyword>
<reference evidence="4 5" key="1">
    <citation type="submission" date="2019-12" db="EMBL/GenBank/DDBJ databases">
        <title>Defluviitalea raffinosedens, isolated from a biogas fermenter, genome sequencing and characterization.</title>
        <authorList>
            <person name="Rettenmaier R."/>
            <person name="Schneider M."/>
            <person name="Neuhaus K."/>
            <person name="Liebl W."/>
            <person name="Zverlov V."/>
        </authorList>
    </citation>
    <scope>NUCLEOTIDE SEQUENCE [LARGE SCALE GENOMIC DNA]</scope>
    <source>
        <strain evidence="4 5">249c-K6</strain>
    </source>
</reference>
<protein>
    <submittedName>
        <fullName evidence="4">Transglycosylase SLT domain-containing protein</fullName>
    </submittedName>
</protein>
<keyword evidence="5" id="KW-1185">Reference proteome</keyword>
<feature type="domain" description="Transglycosylase SLT" evidence="3">
    <location>
        <begin position="45"/>
        <end position="160"/>
    </location>
</feature>
<gene>
    <name evidence="4" type="ORF">GND95_00265</name>
</gene>
<dbReference type="SUPFAM" id="SSF53955">
    <property type="entry name" value="Lysozyme-like"/>
    <property type="match status" value="1"/>
</dbReference>
<feature type="transmembrane region" description="Helical" evidence="2">
    <location>
        <begin position="12"/>
        <end position="33"/>
    </location>
</feature>
<dbReference type="PROSITE" id="PS00922">
    <property type="entry name" value="TRANSGLYCOSYLASE"/>
    <property type="match status" value="1"/>
</dbReference>
<dbReference type="InterPro" id="IPR023346">
    <property type="entry name" value="Lysozyme-like_dom_sf"/>
</dbReference>
<accession>A0A7C8LIM1</accession>
<dbReference type="InterPro" id="IPR000189">
    <property type="entry name" value="Transglyc_AS"/>
</dbReference>
<dbReference type="Gene3D" id="1.10.530.10">
    <property type="match status" value="1"/>
</dbReference>
<keyword evidence="2" id="KW-0472">Membrane</keyword>
<dbReference type="GO" id="GO:0016020">
    <property type="term" value="C:membrane"/>
    <property type="evidence" value="ECO:0007669"/>
    <property type="project" value="InterPro"/>
</dbReference>
<dbReference type="PANTHER" id="PTHR37423">
    <property type="entry name" value="SOLUBLE LYTIC MUREIN TRANSGLYCOSYLASE-RELATED"/>
    <property type="match status" value="1"/>
</dbReference>
<evidence type="ECO:0000313" key="5">
    <source>
        <dbReference type="Proteomes" id="UP000483018"/>
    </source>
</evidence>
<keyword evidence="2" id="KW-1133">Transmembrane helix</keyword>
<dbReference type="GO" id="GO:0008933">
    <property type="term" value="F:peptidoglycan lytic transglycosylase activity"/>
    <property type="evidence" value="ECO:0007669"/>
    <property type="project" value="InterPro"/>
</dbReference>
<dbReference type="RefSeq" id="WP_158738819.1">
    <property type="nucleotide sequence ID" value="NZ_JAFBEP010000015.1"/>
</dbReference>
<dbReference type="EMBL" id="WSLF01000001">
    <property type="protein sequence ID" value="KAE9636900.1"/>
    <property type="molecule type" value="Genomic_DNA"/>
</dbReference>
<dbReference type="OrthoDB" id="9815002at2"/>
<dbReference type="CDD" id="cd16896">
    <property type="entry name" value="LT_Slt70-like"/>
    <property type="match status" value="1"/>
</dbReference>
<evidence type="ECO:0000256" key="1">
    <source>
        <dbReference type="ARBA" id="ARBA00007734"/>
    </source>
</evidence>
<comment type="caution">
    <text evidence="4">The sequence shown here is derived from an EMBL/GenBank/DDBJ whole genome shotgun (WGS) entry which is preliminary data.</text>
</comment>
<dbReference type="GO" id="GO:0000270">
    <property type="term" value="P:peptidoglycan metabolic process"/>
    <property type="evidence" value="ECO:0007669"/>
    <property type="project" value="InterPro"/>
</dbReference>
<proteinExistence type="inferred from homology"/>
<evidence type="ECO:0000256" key="2">
    <source>
        <dbReference type="SAM" id="Phobius"/>
    </source>
</evidence>
<dbReference type="AlphaFoldDB" id="A0A7C8LIM1"/>
<evidence type="ECO:0000313" key="4">
    <source>
        <dbReference type="EMBL" id="KAE9636900.1"/>
    </source>
</evidence>